<gene>
    <name evidence="9" type="ORF">BRAFLDRAFT_229298</name>
</gene>
<dbReference type="InterPro" id="IPR006585">
    <property type="entry name" value="FTP1"/>
</dbReference>
<evidence type="ECO:0000259" key="8">
    <source>
        <dbReference type="SMART" id="SM00607"/>
    </source>
</evidence>
<dbReference type="Gene3D" id="2.60.120.260">
    <property type="entry name" value="Galactose-binding domain-like"/>
    <property type="match status" value="1"/>
</dbReference>
<dbReference type="SUPFAM" id="SSF49785">
    <property type="entry name" value="Galactose-binding domain-like"/>
    <property type="match status" value="1"/>
</dbReference>
<evidence type="ECO:0000256" key="6">
    <source>
        <dbReference type="ARBA" id="ARBA00022837"/>
    </source>
</evidence>
<dbReference type="PANTHER" id="PTHR45713">
    <property type="entry name" value="FTP DOMAIN-CONTAINING PROTEIN"/>
    <property type="match status" value="1"/>
</dbReference>
<dbReference type="GO" id="GO:0046872">
    <property type="term" value="F:metal ion binding"/>
    <property type="evidence" value="ECO:0007669"/>
    <property type="project" value="UniProtKB-KW"/>
</dbReference>
<dbReference type="EMBL" id="GG666545">
    <property type="protein sequence ID" value="EEN57267.1"/>
    <property type="molecule type" value="Genomic_DNA"/>
</dbReference>
<organism>
    <name type="scientific">Branchiostoma floridae</name>
    <name type="common">Florida lancelet</name>
    <name type="synonym">Amphioxus</name>
    <dbReference type="NCBI Taxonomy" id="7739"/>
    <lineage>
        <taxon>Eukaryota</taxon>
        <taxon>Metazoa</taxon>
        <taxon>Chordata</taxon>
        <taxon>Cephalochordata</taxon>
        <taxon>Leptocardii</taxon>
        <taxon>Amphioxiformes</taxon>
        <taxon>Branchiostomatidae</taxon>
        <taxon>Branchiostoma</taxon>
    </lineage>
</organism>
<feature type="non-terminal residue" evidence="9">
    <location>
        <position position="105"/>
    </location>
</feature>
<keyword evidence="4" id="KW-0479">Metal-binding</keyword>
<keyword evidence="6" id="KW-0106">Calcium</keyword>
<dbReference type="GO" id="GO:0001868">
    <property type="term" value="P:regulation of complement activation, lectin pathway"/>
    <property type="evidence" value="ECO:0007669"/>
    <property type="project" value="UniProtKB-ARBA"/>
</dbReference>
<sequence length="105" mass="11722">THTEGNQQDPWWYVDLQTPYPIGLVRIYNRQECCSERINPFIVLVGEGRHAAPLSSSRQCGGEWGSDFTDKGVFSIDCGGIWGRYVGVSLPGAQRTLTLCEVQVF</sequence>
<dbReference type="PANTHER" id="PTHR45713:SF6">
    <property type="entry name" value="F5_8 TYPE C DOMAIN-CONTAINING PROTEIN"/>
    <property type="match status" value="1"/>
</dbReference>
<evidence type="ECO:0000256" key="2">
    <source>
        <dbReference type="ARBA" id="ARBA00010147"/>
    </source>
</evidence>
<evidence type="ECO:0000256" key="5">
    <source>
        <dbReference type="ARBA" id="ARBA00022734"/>
    </source>
</evidence>
<dbReference type="Pfam" id="PF22633">
    <property type="entry name" value="F5_F8_type_C_2"/>
    <property type="match status" value="1"/>
</dbReference>
<proteinExistence type="inferred from homology"/>
<accession>C3YR25</accession>
<dbReference type="InterPro" id="IPR008979">
    <property type="entry name" value="Galactose-bd-like_sf"/>
</dbReference>
<evidence type="ECO:0000256" key="3">
    <source>
        <dbReference type="ARBA" id="ARBA00011233"/>
    </source>
</evidence>
<name>C3YR25_BRAFL</name>
<keyword evidence="5" id="KW-0430">Lectin</keyword>
<feature type="non-terminal residue" evidence="9">
    <location>
        <position position="1"/>
    </location>
</feature>
<dbReference type="InParanoid" id="C3YR25"/>
<dbReference type="GO" id="GO:0042806">
    <property type="term" value="F:fucose binding"/>
    <property type="evidence" value="ECO:0007669"/>
    <property type="project" value="UniProtKB-ARBA"/>
</dbReference>
<protein>
    <recommendedName>
        <fullName evidence="8">Fucolectin tachylectin-4 pentraxin-1 domain-containing protein</fullName>
    </recommendedName>
</protein>
<comment type="subunit">
    <text evidence="3">Homotrimer.</text>
</comment>
<feature type="domain" description="Fucolectin tachylectin-4 pentraxin-1" evidence="8">
    <location>
        <begin position="1"/>
        <end position="105"/>
    </location>
</feature>
<dbReference type="AlphaFoldDB" id="C3YR25"/>
<keyword evidence="7" id="KW-1015">Disulfide bond</keyword>
<evidence type="ECO:0000256" key="1">
    <source>
        <dbReference type="ARBA" id="ARBA00002219"/>
    </source>
</evidence>
<reference evidence="9" key="1">
    <citation type="journal article" date="2008" name="Nature">
        <title>The amphioxus genome and the evolution of the chordate karyotype.</title>
        <authorList>
            <consortium name="US DOE Joint Genome Institute (JGI-PGF)"/>
            <person name="Putnam N.H."/>
            <person name="Butts T."/>
            <person name="Ferrier D.E.K."/>
            <person name="Furlong R.F."/>
            <person name="Hellsten U."/>
            <person name="Kawashima T."/>
            <person name="Robinson-Rechavi M."/>
            <person name="Shoguchi E."/>
            <person name="Terry A."/>
            <person name="Yu J.-K."/>
            <person name="Benito-Gutierrez E.L."/>
            <person name="Dubchak I."/>
            <person name="Garcia-Fernandez J."/>
            <person name="Gibson-Brown J.J."/>
            <person name="Grigoriev I.V."/>
            <person name="Horton A.C."/>
            <person name="de Jong P.J."/>
            <person name="Jurka J."/>
            <person name="Kapitonov V.V."/>
            <person name="Kohara Y."/>
            <person name="Kuroki Y."/>
            <person name="Lindquist E."/>
            <person name="Lucas S."/>
            <person name="Osoegawa K."/>
            <person name="Pennacchio L.A."/>
            <person name="Salamov A.A."/>
            <person name="Satou Y."/>
            <person name="Sauka-Spengler T."/>
            <person name="Schmutz J."/>
            <person name="Shin-I T."/>
            <person name="Toyoda A."/>
            <person name="Bronner-Fraser M."/>
            <person name="Fujiyama A."/>
            <person name="Holland L.Z."/>
            <person name="Holland P.W.H."/>
            <person name="Satoh N."/>
            <person name="Rokhsar D.S."/>
        </authorList>
    </citation>
    <scope>NUCLEOTIDE SEQUENCE [LARGE SCALE GENOMIC DNA]</scope>
    <source>
        <strain evidence="9">S238N-H82</strain>
        <tissue evidence="9">Testes</tissue>
    </source>
</reference>
<dbReference type="GO" id="GO:0010185">
    <property type="term" value="P:regulation of cellular defense response"/>
    <property type="evidence" value="ECO:0007669"/>
    <property type="project" value="UniProtKB-ARBA"/>
</dbReference>
<evidence type="ECO:0000256" key="4">
    <source>
        <dbReference type="ARBA" id="ARBA00022723"/>
    </source>
</evidence>
<evidence type="ECO:0000256" key="7">
    <source>
        <dbReference type="ARBA" id="ARBA00023157"/>
    </source>
</evidence>
<dbReference type="InterPro" id="IPR051941">
    <property type="entry name" value="BG_Antigen-Binding_Lectin"/>
</dbReference>
<comment type="similarity">
    <text evidence="2">Belongs to the fucolectin family.</text>
</comment>
<evidence type="ECO:0000313" key="9">
    <source>
        <dbReference type="EMBL" id="EEN57267.1"/>
    </source>
</evidence>
<comment type="function">
    <text evidence="1">Acts as a defensive agent. Recognizes blood group fucosylated oligosaccharides including A, B, H and Lewis B-type antigens. Does not recognize Lewis A antigen and has low affinity for monovalent haptens.</text>
</comment>
<dbReference type="SMART" id="SM00607">
    <property type="entry name" value="FTP"/>
    <property type="match status" value="1"/>
</dbReference>